<dbReference type="CDD" id="cd01647">
    <property type="entry name" value="RT_LTR"/>
    <property type="match status" value="1"/>
</dbReference>
<evidence type="ECO:0000259" key="1">
    <source>
        <dbReference type="Pfam" id="PF00078"/>
    </source>
</evidence>
<evidence type="ECO:0000313" key="2">
    <source>
        <dbReference type="EMBL" id="PIK43219.1"/>
    </source>
</evidence>
<protein>
    <submittedName>
        <fullName evidence="2">Retrovirus-related Pol polyprotein from transposon</fullName>
    </submittedName>
</protein>
<name>A0A2G8K5J6_STIJA</name>
<accession>A0A2G8K5J6</accession>
<dbReference type="SUPFAM" id="SSF56672">
    <property type="entry name" value="DNA/RNA polymerases"/>
    <property type="match status" value="1"/>
</dbReference>
<dbReference type="EMBL" id="MRZV01000865">
    <property type="protein sequence ID" value="PIK43219.1"/>
    <property type="molecule type" value="Genomic_DNA"/>
</dbReference>
<comment type="caution">
    <text evidence="2">The sequence shown here is derived from an EMBL/GenBank/DDBJ whole genome shotgun (WGS) entry which is preliminary data.</text>
</comment>
<dbReference type="InterPro" id="IPR043502">
    <property type="entry name" value="DNA/RNA_pol_sf"/>
</dbReference>
<dbReference type="InterPro" id="IPR043128">
    <property type="entry name" value="Rev_trsase/Diguanyl_cyclase"/>
</dbReference>
<sequence>MLDTGVIEPSASPWASPIVLVKKKNGGTRFCVDYRKVNALTEKDSYPIPRIADSLDAMTGARWFSTLDLASGYWQVGMAKEDRQKTAFITGNGLYQFRDALWPL</sequence>
<dbReference type="Pfam" id="PF00078">
    <property type="entry name" value="RVT_1"/>
    <property type="match status" value="1"/>
</dbReference>
<dbReference type="Gene3D" id="3.30.70.270">
    <property type="match status" value="1"/>
</dbReference>
<keyword evidence="3" id="KW-1185">Reference proteome</keyword>
<dbReference type="AlphaFoldDB" id="A0A2G8K5J6"/>
<dbReference type="Gene3D" id="3.10.10.10">
    <property type="entry name" value="HIV Type 1 Reverse Transcriptase, subunit A, domain 1"/>
    <property type="match status" value="1"/>
</dbReference>
<proteinExistence type="predicted"/>
<dbReference type="InterPro" id="IPR053134">
    <property type="entry name" value="RNA-dir_DNA_polymerase"/>
</dbReference>
<reference evidence="2 3" key="1">
    <citation type="journal article" date="2017" name="PLoS Biol.">
        <title>The sea cucumber genome provides insights into morphological evolution and visceral regeneration.</title>
        <authorList>
            <person name="Zhang X."/>
            <person name="Sun L."/>
            <person name="Yuan J."/>
            <person name="Sun Y."/>
            <person name="Gao Y."/>
            <person name="Zhang L."/>
            <person name="Li S."/>
            <person name="Dai H."/>
            <person name="Hamel J.F."/>
            <person name="Liu C."/>
            <person name="Yu Y."/>
            <person name="Liu S."/>
            <person name="Lin W."/>
            <person name="Guo K."/>
            <person name="Jin S."/>
            <person name="Xu P."/>
            <person name="Storey K.B."/>
            <person name="Huan P."/>
            <person name="Zhang T."/>
            <person name="Zhou Y."/>
            <person name="Zhang J."/>
            <person name="Lin C."/>
            <person name="Li X."/>
            <person name="Xing L."/>
            <person name="Huo D."/>
            <person name="Sun M."/>
            <person name="Wang L."/>
            <person name="Mercier A."/>
            <person name="Li F."/>
            <person name="Yang H."/>
            <person name="Xiang J."/>
        </authorList>
    </citation>
    <scope>NUCLEOTIDE SEQUENCE [LARGE SCALE GENOMIC DNA]</scope>
    <source>
        <strain evidence="2">Shaxun</strain>
        <tissue evidence="2">Muscle</tissue>
    </source>
</reference>
<organism evidence="2 3">
    <name type="scientific">Stichopus japonicus</name>
    <name type="common">Sea cucumber</name>
    <dbReference type="NCBI Taxonomy" id="307972"/>
    <lineage>
        <taxon>Eukaryota</taxon>
        <taxon>Metazoa</taxon>
        <taxon>Echinodermata</taxon>
        <taxon>Eleutherozoa</taxon>
        <taxon>Echinozoa</taxon>
        <taxon>Holothuroidea</taxon>
        <taxon>Aspidochirotacea</taxon>
        <taxon>Aspidochirotida</taxon>
        <taxon>Stichopodidae</taxon>
        <taxon>Apostichopus</taxon>
    </lineage>
</organism>
<dbReference type="PANTHER" id="PTHR24559">
    <property type="entry name" value="TRANSPOSON TY3-I GAG-POL POLYPROTEIN"/>
    <property type="match status" value="1"/>
</dbReference>
<dbReference type="OrthoDB" id="9996999at2759"/>
<gene>
    <name evidence="2" type="ORF">BSL78_19910</name>
</gene>
<dbReference type="InterPro" id="IPR000477">
    <property type="entry name" value="RT_dom"/>
</dbReference>
<dbReference type="Proteomes" id="UP000230750">
    <property type="component" value="Unassembled WGS sequence"/>
</dbReference>
<dbReference type="PANTHER" id="PTHR24559:SF435">
    <property type="entry name" value="RIBONUCLEASE H"/>
    <property type="match status" value="1"/>
</dbReference>
<feature type="domain" description="Reverse transcriptase" evidence="1">
    <location>
        <begin position="21"/>
        <end position="91"/>
    </location>
</feature>
<evidence type="ECO:0000313" key="3">
    <source>
        <dbReference type="Proteomes" id="UP000230750"/>
    </source>
</evidence>